<dbReference type="GO" id="GO:0006303">
    <property type="term" value="P:double-strand break repair via nonhomologous end joining"/>
    <property type="evidence" value="ECO:0007669"/>
    <property type="project" value="TreeGrafter"/>
</dbReference>
<keyword evidence="11" id="KW-0539">Nucleus</keyword>
<evidence type="ECO:0000256" key="3">
    <source>
        <dbReference type="ARBA" id="ARBA00008323"/>
    </source>
</evidence>
<sequence>MQFEPIDQGVSFTVQPGCQLMLGRLPQFKLTHARISRQHVELAVAQQQQQQQQGRSSSLVCTCLAHKKVEVQRGADVHVAQPGQQFQLLPGDTLYLLREGQQLKAGFRLTAAAAAASRSIDKGSGRILEGAAAAAAAAAADDRPSKRSRTDTTAAAAAAAAGDRSCHVQQQRVHEHTDAINEQQQQQQQQQHVFAGVRLCVWDHSHTQQAVRLAVRAGAQLQAQLDATTTHVIAAFAMSQDVLQQHLMADASQQQLPLQQQQHQDTTASATAGAPAAAAAAAGPPQPVVVVDGATAGALQLCVVRQLQFDGRTPSEHTPHEPQQLQPTAAAAAGQQQQEPLQAAQKQQQQQQQQLVQHALPAAVKFVTVRWLSDSLAAGSRLPEEPYLIHLHNYFSPLMQQQNQQQQQQQQQRHNSGVGAPDSAPQHTHVADSEAQWALPAADAAAAAALHQTPDQQQQQQQSGLSPHAGLTLRLSDDECTEQQQQRQQRRQRQQQRQQQQQQQQQQQLGDVVVPGPDAIRRPGEPWGTGGRWIEPWDEAAAHDTIEKLLEHWLRFKYQRLGRGTKTGSAAAAAAAASASAAADGAAVSDESAGDGPSTEDTDSEGSDSSRHFRSRQRRHSPAAAAAAAAAVEASPVNAVCEHTACSLQPFCFVREMERMKGTYSKGRRDEFRIRAANRAIRALELLPTPLQSLQDIQALALGPKTTASLHEILNTGGLQRNDVLEASEYNRTMALFMGVWGVAESSAERWYQAGCRTLDDVRSRISHLSAMQQVGLRYYDDFMRRMPRAEVAEVEALVYEAVADTLQHLSGKPRDEVTYLLHARCMGSYLRGKQSCGDADLIIAPGPACSWVGMGPLLAGLLERLAARGCITQDMLPLERHKALRGPEERVTWMGVWRGPSSPCCRRIDIKLYPRSMLAMAVNYFCSGQDMCRALRQQQPSATEYGRGLVWACVRNVDSE</sequence>
<keyword evidence="10" id="KW-0456">Lyase</keyword>
<dbReference type="Proteomes" id="UP000256970">
    <property type="component" value="Unassembled WGS sequence"/>
</dbReference>
<evidence type="ECO:0000256" key="5">
    <source>
        <dbReference type="ARBA" id="ARBA00022634"/>
    </source>
</evidence>
<evidence type="ECO:0000256" key="7">
    <source>
        <dbReference type="ARBA" id="ARBA00022695"/>
    </source>
</evidence>
<dbReference type="GO" id="GO:0005634">
    <property type="term" value="C:nucleus"/>
    <property type="evidence" value="ECO:0007669"/>
    <property type="project" value="UniProtKB-SubCell"/>
</dbReference>
<proteinExistence type="inferred from homology"/>
<evidence type="ECO:0000256" key="12">
    <source>
        <dbReference type="SAM" id="MobiDB-lite"/>
    </source>
</evidence>
<dbReference type="PROSITE" id="PS50172">
    <property type="entry name" value="BRCT"/>
    <property type="match status" value="1"/>
</dbReference>
<keyword evidence="15" id="KW-1185">Reference proteome</keyword>
<evidence type="ECO:0000256" key="10">
    <source>
        <dbReference type="ARBA" id="ARBA00023239"/>
    </source>
</evidence>
<evidence type="ECO:0000256" key="2">
    <source>
        <dbReference type="ARBA" id="ARBA00004123"/>
    </source>
</evidence>
<accession>A0A383VXA8</accession>
<feature type="compositionally biased region" description="Low complexity" evidence="12">
    <location>
        <begin position="586"/>
        <end position="596"/>
    </location>
</feature>
<reference evidence="14 15" key="1">
    <citation type="submission" date="2016-10" db="EMBL/GenBank/DDBJ databases">
        <authorList>
            <person name="Cai Z."/>
        </authorList>
    </citation>
    <scope>NUCLEOTIDE SEQUENCE [LARGE SCALE GENOMIC DNA]</scope>
</reference>
<dbReference type="Pfam" id="PF10391">
    <property type="entry name" value="DNA_pol_lambd_f"/>
    <property type="match status" value="1"/>
</dbReference>
<dbReference type="SUPFAM" id="SSF49879">
    <property type="entry name" value="SMAD/FHA domain"/>
    <property type="match status" value="1"/>
</dbReference>
<dbReference type="Gene3D" id="3.40.50.10190">
    <property type="entry name" value="BRCT domain"/>
    <property type="match status" value="2"/>
</dbReference>
<dbReference type="PRINTS" id="PR00870">
    <property type="entry name" value="DNAPOLXBETA"/>
</dbReference>
<dbReference type="Pfam" id="PF14792">
    <property type="entry name" value="DNA_pol_B_palm"/>
    <property type="match status" value="1"/>
</dbReference>
<dbReference type="InterPro" id="IPR001357">
    <property type="entry name" value="BRCT_dom"/>
</dbReference>
<feature type="compositionally biased region" description="Low complexity" evidence="12">
    <location>
        <begin position="435"/>
        <end position="449"/>
    </location>
</feature>
<evidence type="ECO:0000259" key="13">
    <source>
        <dbReference type="PROSITE" id="PS50172"/>
    </source>
</evidence>
<dbReference type="EMBL" id="FNXT01000972">
    <property type="protein sequence ID" value="SZX70097.1"/>
    <property type="molecule type" value="Genomic_DNA"/>
</dbReference>
<dbReference type="SUPFAM" id="SSF47802">
    <property type="entry name" value="DNA polymerase beta, N-terminal domain-like"/>
    <property type="match status" value="1"/>
</dbReference>
<dbReference type="InterPro" id="IPR028207">
    <property type="entry name" value="DNA_pol_B_palm_palm"/>
</dbReference>
<name>A0A383VXA8_TETOB</name>
<comment type="similarity">
    <text evidence="3">Belongs to the DNA polymerase type-X family.</text>
</comment>
<dbReference type="SUPFAM" id="SSF52113">
    <property type="entry name" value="BRCT domain"/>
    <property type="match status" value="1"/>
</dbReference>
<organism evidence="14 15">
    <name type="scientific">Tetradesmus obliquus</name>
    <name type="common">Green alga</name>
    <name type="synonym">Acutodesmus obliquus</name>
    <dbReference type="NCBI Taxonomy" id="3088"/>
    <lineage>
        <taxon>Eukaryota</taxon>
        <taxon>Viridiplantae</taxon>
        <taxon>Chlorophyta</taxon>
        <taxon>core chlorophytes</taxon>
        <taxon>Chlorophyceae</taxon>
        <taxon>CS clade</taxon>
        <taxon>Sphaeropleales</taxon>
        <taxon>Scenedesmaceae</taxon>
        <taxon>Tetradesmus</taxon>
    </lineage>
</organism>
<keyword evidence="7" id="KW-0548">Nucleotidyltransferase</keyword>
<dbReference type="PANTHER" id="PTHR11276">
    <property type="entry name" value="DNA POLYMERASE TYPE-X FAMILY MEMBER"/>
    <property type="match status" value="1"/>
</dbReference>
<keyword evidence="8" id="KW-0235">DNA replication</keyword>
<evidence type="ECO:0000256" key="6">
    <source>
        <dbReference type="ARBA" id="ARBA00022679"/>
    </source>
</evidence>
<dbReference type="InterPro" id="IPR002008">
    <property type="entry name" value="DNA_pol_X_beta-like"/>
</dbReference>
<keyword evidence="9" id="KW-0479">Metal-binding</keyword>
<protein>
    <recommendedName>
        <fullName evidence="4">DNA polymerase lambda</fullName>
    </recommendedName>
</protein>
<feature type="compositionally biased region" description="Low complexity" evidence="12">
    <location>
        <begin position="400"/>
        <end position="412"/>
    </location>
</feature>
<feature type="compositionally biased region" description="Low complexity" evidence="12">
    <location>
        <begin position="322"/>
        <end position="346"/>
    </location>
</feature>
<feature type="domain" description="BRCT" evidence="13">
    <location>
        <begin position="364"/>
        <end position="389"/>
    </location>
</feature>
<dbReference type="GO" id="GO:0016829">
    <property type="term" value="F:lyase activity"/>
    <property type="evidence" value="ECO:0007669"/>
    <property type="project" value="UniProtKB-KW"/>
</dbReference>
<feature type="compositionally biased region" description="Low complexity" evidence="12">
    <location>
        <begin position="495"/>
        <end position="508"/>
    </location>
</feature>
<evidence type="ECO:0000313" key="15">
    <source>
        <dbReference type="Proteomes" id="UP000256970"/>
    </source>
</evidence>
<dbReference type="Gene3D" id="3.30.460.10">
    <property type="entry name" value="Beta Polymerase, domain 2"/>
    <property type="match status" value="1"/>
</dbReference>
<dbReference type="PANTHER" id="PTHR11276:SF28">
    <property type="entry name" value="DNA POLYMERASE LAMBDA"/>
    <property type="match status" value="1"/>
</dbReference>
<evidence type="ECO:0000256" key="4">
    <source>
        <dbReference type="ARBA" id="ARBA00016513"/>
    </source>
</evidence>
<keyword evidence="6" id="KW-0808">Transferase</keyword>
<dbReference type="GO" id="GO:0003887">
    <property type="term" value="F:DNA-directed DNA polymerase activity"/>
    <property type="evidence" value="ECO:0007669"/>
    <property type="project" value="InterPro"/>
</dbReference>
<dbReference type="InterPro" id="IPR043519">
    <property type="entry name" value="NT_sf"/>
</dbReference>
<gene>
    <name evidence="14" type="ORF">BQ4739_LOCUS10339</name>
</gene>
<dbReference type="STRING" id="3088.A0A383VXA8"/>
<dbReference type="FunFam" id="1.10.150.20:FF:000010">
    <property type="entry name" value="DNA polymerase lambda"/>
    <property type="match status" value="1"/>
</dbReference>
<feature type="region of interest" description="Disordered" evidence="12">
    <location>
        <begin position="586"/>
        <end position="624"/>
    </location>
</feature>
<evidence type="ECO:0000313" key="14">
    <source>
        <dbReference type="EMBL" id="SZX70097.1"/>
    </source>
</evidence>
<dbReference type="GO" id="GO:0003677">
    <property type="term" value="F:DNA binding"/>
    <property type="evidence" value="ECO:0007669"/>
    <property type="project" value="InterPro"/>
</dbReference>
<dbReference type="GO" id="GO:0046872">
    <property type="term" value="F:metal ion binding"/>
    <property type="evidence" value="ECO:0007669"/>
    <property type="project" value="UniProtKB-KW"/>
</dbReference>
<dbReference type="SUPFAM" id="SSF81301">
    <property type="entry name" value="Nucleotidyltransferase"/>
    <property type="match status" value="1"/>
</dbReference>
<evidence type="ECO:0000256" key="1">
    <source>
        <dbReference type="ARBA" id="ARBA00001936"/>
    </source>
</evidence>
<comment type="cofactor">
    <cofactor evidence="1">
        <name>Mn(2+)</name>
        <dbReference type="ChEBI" id="CHEBI:29035"/>
    </cofactor>
</comment>
<dbReference type="Gene3D" id="1.10.150.20">
    <property type="entry name" value="5' to 3' exonuclease, C-terminal subdomain"/>
    <property type="match status" value="1"/>
</dbReference>
<evidence type="ECO:0000256" key="11">
    <source>
        <dbReference type="ARBA" id="ARBA00023242"/>
    </source>
</evidence>
<evidence type="ECO:0000256" key="9">
    <source>
        <dbReference type="ARBA" id="ARBA00022723"/>
    </source>
</evidence>
<keyword evidence="5" id="KW-0237">DNA synthesis</keyword>
<feature type="region of interest" description="Disordered" evidence="12">
    <location>
        <begin position="312"/>
        <end position="346"/>
    </location>
</feature>
<feature type="compositionally biased region" description="Basic residues" evidence="12">
    <location>
        <begin position="612"/>
        <end position="621"/>
    </location>
</feature>
<dbReference type="InterPro" id="IPR022312">
    <property type="entry name" value="DNA_pol_X"/>
</dbReference>
<dbReference type="Gene3D" id="1.10.150.110">
    <property type="entry name" value="DNA polymerase beta, N-terminal domain-like"/>
    <property type="match status" value="1"/>
</dbReference>
<dbReference type="InterPro" id="IPR036420">
    <property type="entry name" value="BRCT_dom_sf"/>
</dbReference>
<dbReference type="SUPFAM" id="SSF81585">
    <property type="entry name" value="PsbU/PolX domain-like"/>
    <property type="match status" value="1"/>
</dbReference>
<dbReference type="InterPro" id="IPR002054">
    <property type="entry name" value="DNA-dir_DNA_pol_X"/>
</dbReference>
<dbReference type="InterPro" id="IPR008984">
    <property type="entry name" value="SMAD_FHA_dom_sf"/>
</dbReference>
<feature type="region of interest" description="Disordered" evidence="12">
    <location>
        <begin position="399"/>
        <end position="532"/>
    </location>
</feature>
<evidence type="ECO:0000256" key="8">
    <source>
        <dbReference type="ARBA" id="ARBA00022705"/>
    </source>
</evidence>
<comment type="subcellular location">
    <subcellularLocation>
        <location evidence="2">Nucleus</location>
    </subcellularLocation>
</comment>
<dbReference type="SMART" id="SM00483">
    <property type="entry name" value="POLXc"/>
    <property type="match status" value="1"/>
</dbReference>
<dbReference type="InterPro" id="IPR018944">
    <property type="entry name" value="DNA_pol_lambd_fingers_domain"/>
</dbReference>
<dbReference type="AlphaFoldDB" id="A0A383VXA8"/>
<dbReference type="InterPro" id="IPR027421">
    <property type="entry name" value="DNA_pol_lamdba_lyase_dom_sf"/>
</dbReference>
<dbReference type="Gene3D" id="2.60.200.20">
    <property type="match status" value="1"/>
</dbReference>